<accession>A0A1W1CU81</accession>
<feature type="transmembrane region" description="Helical" evidence="1">
    <location>
        <begin position="230"/>
        <end position="250"/>
    </location>
</feature>
<keyword evidence="1" id="KW-1133">Transmembrane helix</keyword>
<feature type="transmembrane region" description="Helical" evidence="1">
    <location>
        <begin position="141"/>
        <end position="158"/>
    </location>
</feature>
<dbReference type="AlphaFoldDB" id="A0A1W1CU81"/>
<dbReference type="EMBL" id="FPHN01000271">
    <property type="protein sequence ID" value="SFV69275.1"/>
    <property type="molecule type" value="Genomic_DNA"/>
</dbReference>
<feature type="transmembrane region" description="Helical" evidence="1">
    <location>
        <begin position="37"/>
        <end position="53"/>
    </location>
</feature>
<feature type="transmembrane region" description="Helical" evidence="1">
    <location>
        <begin position="170"/>
        <end position="192"/>
    </location>
</feature>
<feature type="transmembrane region" description="Helical" evidence="1">
    <location>
        <begin position="65"/>
        <end position="98"/>
    </location>
</feature>
<organism evidence="2">
    <name type="scientific">hydrothermal vent metagenome</name>
    <dbReference type="NCBI Taxonomy" id="652676"/>
    <lineage>
        <taxon>unclassified sequences</taxon>
        <taxon>metagenomes</taxon>
        <taxon>ecological metagenomes</taxon>
    </lineage>
</organism>
<feature type="transmembrane region" description="Helical" evidence="1">
    <location>
        <begin position="204"/>
        <end position="221"/>
    </location>
</feature>
<keyword evidence="1" id="KW-0472">Membrane</keyword>
<keyword evidence="1" id="KW-0812">Transmembrane</keyword>
<reference evidence="2" key="1">
    <citation type="submission" date="2016-10" db="EMBL/GenBank/DDBJ databases">
        <authorList>
            <person name="de Groot N.N."/>
        </authorList>
    </citation>
    <scope>NUCLEOTIDE SEQUENCE</scope>
</reference>
<feature type="transmembrane region" description="Helical" evidence="1">
    <location>
        <begin position="110"/>
        <end position="135"/>
    </location>
</feature>
<sequence>MPIGTHEASIYYANSSVLYYLTHLCDGLFSNSLEFRLPFLVFGFLNILLFYKMSKHYFENIEDSYLATTVFLLLPGIITATILVNIAVVVITLVLLFLIFYEKKQIVGQILVMIGLVIVHDASIIFFIALAIFSIFQKNKILFGISIFLSIISLLYFNKLEIGGKPTGEFLELFGLYIALFSPLVFFYFFYALYRIWLREQKDILWYISFSAFILSILVSLRQQVHMTDFAPYVIVSVVLMLLTYYKTLYVRLPQFQKNYRIGFMIVFGSLVLSAMVIVFHQAFFYILDDKSKHFAYKFYEPYWQVLELKEIGKNCYTAKNEKIQYQLKYYGIEKCQDSNVPKIHR</sequence>
<evidence type="ECO:0000256" key="1">
    <source>
        <dbReference type="SAM" id="Phobius"/>
    </source>
</evidence>
<gene>
    <name evidence="2" type="ORF">MNB_SV-14-828</name>
</gene>
<feature type="transmembrane region" description="Helical" evidence="1">
    <location>
        <begin position="262"/>
        <end position="288"/>
    </location>
</feature>
<proteinExistence type="predicted"/>
<protein>
    <submittedName>
        <fullName evidence="2">Membrane protein</fullName>
    </submittedName>
</protein>
<evidence type="ECO:0000313" key="2">
    <source>
        <dbReference type="EMBL" id="SFV69275.1"/>
    </source>
</evidence>
<name>A0A1W1CU81_9ZZZZ</name>